<feature type="non-terminal residue" evidence="1">
    <location>
        <position position="49"/>
    </location>
</feature>
<evidence type="ECO:0000313" key="2">
    <source>
        <dbReference type="Proteomes" id="UP000007151"/>
    </source>
</evidence>
<dbReference type="Proteomes" id="UP000007151">
    <property type="component" value="Unassembled WGS sequence"/>
</dbReference>
<sequence>MTARPRPQVFERISEFRTYETVHYCNGMQSESLVLLTCAYSSSLKMFQE</sequence>
<dbReference type="KEGG" id="dpl:KGM_210072A"/>
<dbReference type="EMBL" id="AGBW02012108">
    <property type="protein sequence ID" value="OWR45620.1"/>
    <property type="molecule type" value="Genomic_DNA"/>
</dbReference>
<evidence type="ECO:0000313" key="1">
    <source>
        <dbReference type="EMBL" id="OWR45620.1"/>
    </source>
</evidence>
<protein>
    <submittedName>
        <fullName evidence="1">Uncharacterized protein</fullName>
    </submittedName>
</protein>
<dbReference type="InParanoid" id="A0A212EVU5"/>
<dbReference type="AlphaFoldDB" id="A0A212EVU5"/>
<gene>
    <name evidence="1" type="ORF">KGM_210072A</name>
</gene>
<proteinExistence type="predicted"/>
<name>A0A212EVU5_DANPL</name>
<keyword evidence="2" id="KW-1185">Reference proteome</keyword>
<organism evidence="1 2">
    <name type="scientific">Danaus plexippus plexippus</name>
    <dbReference type="NCBI Taxonomy" id="278856"/>
    <lineage>
        <taxon>Eukaryota</taxon>
        <taxon>Metazoa</taxon>
        <taxon>Ecdysozoa</taxon>
        <taxon>Arthropoda</taxon>
        <taxon>Hexapoda</taxon>
        <taxon>Insecta</taxon>
        <taxon>Pterygota</taxon>
        <taxon>Neoptera</taxon>
        <taxon>Endopterygota</taxon>
        <taxon>Lepidoptera</taxon>
        <taxon>Glossata</taxon>
        <taxon>Ditrysia</taxon>
        <taxon>Papilionoidea</taxon>
        <taxon>Nymphalidae</taxon>
        <taxon>Danainae</taxon>
        <taxon>Danaini</taxon>
        <taxon>Danaina</taxon>
        <taxon>Danaus</taxon>
        <taxon>Danaus</taxon>
    </lineage>
</organism>
<reference evidence="1 2" key="1">
    <citation type="journal article" date="2011" name="Cell">
        <title>The monarch butterfly genome yields insights into long-distance migration.</title>
        <authorList>
            <person name="Zhan S."/>
            <person name="Merlin C."/>
            <person name="Boore J.L."/>
            <person name="Reppert S.M."/>
        </authorList>
    </citation>
    <scope>NUCLEOTIDE SEQUENCE [LARGE SCALE GENOMIC DNA]</scope>
    <source>
        <strain evidence="1">F-2</strain>
    </source>
</reference>
<comment type="caution">
    <text evidence="1">The sequence shown here is derived from an EMBL/GenBank/DDBJ whole genome shotgun (WGS) entry which is preliminary data.</text>
</comment>
<accession>A0A212EVU5</accession>